<reference evidence="1" key="1">
    <citation type="submission" date="2022-04" db="EMBL/GenBank/DDBJ databases">
        <title>A functionally conserved STORR gene fusion in Papaver species that diverged 16.8 million years ago.</title>
        <authorList>
            <person name="Catania T."/>
        </authorList>
    </citation>
    <scope>NUCLEOTIDE SEQUENCE</scope>
    <source>
        <strain evidence="1">S-188037</strain>
    </source>
</reference>
<sequence>MSTYSHDENMEPDSFLEQLMALKSHHGRTMEESMILEQHMEIVAYMKKNQAFTPNCIVYTFQRGVYPKA</sequence>
<keyword evidence="2" id="KW-1185">Reference proteome</keyword>
<proteinExistence type="predicted"/>
<comment type="caution">
    <text evidence="1">The sequence shown here is derived from an EMBL/GenBank/DDBJ whole genome shotgun (WGS) entry which is preliminary data.</text>
</comment>
<dbReference type="AlphaFoldDB" id="A0AAD4XEE4"/>
<protein>
    <submittedName>
        <fullName evidence="1">Uncharacterized protein</fullName>
    </submittedName>
</protein>
<dbReference type="EMBL" id="JAJJMB010010620">
    <property type="protein sequence ID" value="KAI3907327.1"/>
    <property type="molecule type" value="Genomic_DNA"/>
</dbReference>
<evidence type="ECO:0000313" key="1">
    <source>
        <dbReference type="EMBL" id="KAI3907327.1"/>
    </source>
</evidence>
<accession>A0AAD4XEE4</accession>
<gene>
    <name evidence="1" type="ORF">MKW98_010677</name>
</gene>
<name>A0AAD4XEE4_9MAGN</name>
<evidence type="ECO:0000313" key="2">
    <source>
        <dbReference type="Proteomes" id="UP001202328"/>
    </source>
</evidence>
<dbReference type="Proteomes" id="UP001202328">
    <property type="component" value="Unassembled WGS sequence"/>
</dbReference>
<organism evidence="1 2">
    <name type="scientific">Papaver atlanticum</name>
    <dbReference type="NCBI Taxonomy" id="357466"/>
    <lineage>
        <taxon>Eukaryota</taxon>
        <taxon>Viridiplantae</taxon>
        <taxon>Streptophyta</taxon>
        <taxon>Embryophyta</taxon>
        <taxon>Tracheophyta</taxon>
        <taxon>Spermatophyta</taxon>
        <taxon>Magnoliopsida</taxon>
        <taxon>Ranunculales</taxon>
        <taxon>Papaveraceae</taxon>
        <taxon>Papaveroideae</taxon>
        <taxon>Papaver</taxon>
    </lineage>
</organism>